<dbReference type="Gene3D" id="3.40.1010.20">
    <property type="entry name" value="4-hydroxy-3-methylbut-2-enyl diphosphate reductase, catalytic domain"/>
    <property type="match status" value="2"/>
</dbReference>
<gene>
    <name evidence="6" type="ORF">CP967_04180</name>
</gene>
<dbReference type="GO" id="GO:0050992">
    <property type="term" value="P:dimethylallyl diphosphate biosynthetic process"/>
    <property type="evidence" value="ECO:0007669"/>
    <property type="project" value="InterPro"/>
</dbReference>
<dbReference type="GO" id="GO:0046872">
    <property type="term" value="F:metal ion binding"/>
    <property type="evidence" value="ECO:0007669"/>
    <property type="project" value="UniProtKB-KW"/>
</dbReference>
<accession>A0A5J6F8J8</accession>
<dbReference type="Gene3D" id="3.40.50.11270">
    <property type="match status" value="1"/>
</dbReference>
<dbReference type="OrthoDB" id="3627470at2"/>
<dbReference type="GO" id="GO:0051745">
    <property type="term" value="F:4-hydroxy-3-methylbut-2-enyl diphosphate reductase activity"/>
    <property type="evidence" value="ECO:0007669"/>
    <property type="project" value="InterPro"/>
</dbReference>
<reference evidence="6 7" key="1">
    <citation type="submission" date="2017-09" db="EMBL/GenBank/DDBJ databases">
        <authorList>
            <person name="Lee N."/>
            <person name="Cho B.-K."/>
        </authorList>
    </citation>
    <scope>NUCLEOTIDE SEQUENCE [LARGE SCALE GENOMIC DNA]</scope>
    <source>
        <strain evidence="6 7">ATCC 12769</strain>
    </source>
</reference>
<comment type="cofactor">
    <cofactor evidence="1">
        <name>[4Fe-4S] cluster</name>
        <dbReference type="ChEBI" id="CHEBI:49883"/>
    </cofactor>
</comment>
<keyword evidence="4" id="KW-0408">Iron</keyword>
<keyword evidence="5" id="KW-0411">Iron-sulfur</keyword>
<evidence type="ECO:0000256" key="5">
    <source>
        <dbReference type="ARBA" id="ARBA00023014"/>
    </source>
</evidence>
<sequence length="434" mass="44957">MRSPRSGESGSRGVIVNRTRMLSRVFSAEACEPGEIVIAADRFTHGSRERVVCAHSDLLRGSVERSGLRAVVREMRVSPAAIGGLDGAGMAGWALSYELDPAHCVGFAAFAHAEDVRGAEVAADAIAEWSRALRTRVLVREGAGAVCTGTRRLLETVARQSDGSGERVVVYGAQGCGRAAVKEIHRLGGRLGGEGVAPKPGDVAVVGPLPLRGEERVVTEAGAPVPVVDATCERYRAAADEIGRLSGQGGHVVLAAPGREGAAVESLGEAVAGRLTVVSDPGGAESVPVPAPGAVGVVLVPGRAVRPSLAVEGSLRTRFGHVIPQRPATYCWEADDRRDSVRSVAAVVDLLLVATDAADQELDDILSWVPSGTPVRAVGALRDLEPGWLRSVGPVGVVATSNAPPQLAEELLTGLRLLGPTDTVLRSVSTTRVG</sequence>
<keyword evidence="2" id="KW-0004">4Fe-4S</keyword>
<protein>
    <submittedName>
        <fullName evidence="6">Uncharacterized protein</fullName>
    </submittedName>
</protein>
<dbReference type="InterPro" id="IPR003451">
    <property type="entry name" value="LytB/IspH"/>
</dbReference>
<dbReference type="Proteomes" id="UP000326178">
    <property type="component" value="Chromosome"/>
</dbReference>
<keyword evidence="7" id="KW-1185">Reference proteome</keyword>
<keyword evidence="3" id="KW-0479">Metal-binding</keyword>
<evidence type="ECO:0000313" key="6">
    <source>
        <dbReference type="EMBL" id="QEU71260.1"/>
    </source>
</evidence>
<evidence type="ECO:0000313" key="7">
    <source>
        <dbReference type="Proteomes" id="UP000326178"/>
    </source>
</evidence>
<evidence type="ECO:0000256" key="2">
    <source>
        <dbReference type="ARBA" id="ARBA00022485"/>
    </source>
</evidence>
<evidence type="ECO:0000256" key="1">
    <source>
        <dbReference type="ARBA" id="ARBA00001966"/>
    </source>
</evidence>
<name>A0A5J6F8J8_9ACTN</name>
<evidence type="ECO:0000256" key="4">
    <source>
        <dbReference type="ARBA" id="ARBA00023004"/>
    </source>
</evidence>
<organism evidence="6 7">
    <name type="scientific">Streptomyces nitrosporeus</name>
    <dbReference type="NCBI Taxonomy" id="28894"/>
    <lineage>
        <taxon>Bacteria</taxon>
        <taxon>Bacillati</taxon>
        <taxon>Actinomycetota</taxon>
        <taxon>Actinomycetes</taxon>
        <taxon>Kitasatosporales</taxon>
        <taxon>Streptomycetaceae</taxon>
        <taxon>Streptomyces</taxon>
    </lineage>
</organism>
<proteinExistence type="predicted"/>
<dbReference type="EMBL" id="CP023702">
    <property type="protein sequence ID" value="QEU71260.1"/>
    <property type="molecule type" value="Genomic_DNA"/>
</dbReference>
<dbReference type="GO" id="GO:0051539">
    <property type="term" value="F:4 iron, 4 sulfur cluster binding"/>
    <property type="evidence" value="ECO:0007669"/>
    <property type="project" value="UniProtKB-KW"/>
</dbReference>
<dbReference type="AlphaFoldDB" id="A0A5J6F8J8"/>
<dbReference type="Pfam" id="PF02401">
    <property type="entry name" value="LYTB"/>
    <property type="match status" value="1"/>
</dbReference>
<dbReference type="KEGG" id="snk:CP967_04180"/>
<dbReference type="GO" id="GO:0019288">
    <property type="term" value="P:isopentenyl diphosphate biosynthetic process, methylerythritol 4-phosphate pathway"/>
    <property type="evidence" value="ECO:0007669"/>
    <property type="project" value="InterPro"/>
</dbReference>
<evidence type="ECO:0000256" key="3">
    <source>
        <dbReference type="ARBA" id="ARBA00022723"/>
    </source>
</evidence>